<dbReference type="EMBL" id="JANBPT010000202">
    <property type="protein sequence ID" value="KAJ1925902.1"/>
    <property type="molecule type" value="Genomic_DNA"/>
</dbReference>
<feature type="chain" id="PRO_5040966595" evidence="1">
    <location>
        <begin position="25"/>
        <end position="328"/>
    </location>
</feature>
<sequence length="328" mass="36435">MPNMRSITVSLLLAFTALSTTTQAGSWSNLRRSSVNRDHEKNYGCTELDALANIARLNEGQLKFLGSIANPSLDKFVEDLRDSLEPELRDAVQIEILEKQRAELDKRRKFPFKGASMAVGKSRNLAKSVGKTAHIAVRRFSRHVHSPSPLRQNYKECPDSVDTLFEAVKELLDGIATDKELRSRWLKYDFLEEDYDSEYLPDVGAYKRIDDIYGRAEDDMTLPGSDFADNSPRADEYSYFCMGDSNADAMTLCNANLAGSSARADVDAYYGAGDSNTDHMTLCRADFAGSNARADNDAYDDVGDSDINLVLKVVEGLQRDIQNGVPSI</sequence>
<reference evidence="2" key="1">
    <citation type="submission" date="2022-07" db="EMBL/GenBank/DDBJ databases">
        <title>Phylogenomic reconstructions and comparative analyses of Kickxellomycotina fungi.</title>
        <authorList>
            <person name="Reynolds N.K."/>
            <person name="Stajich J.E."/>
            <person name="Barry K."/>
            <person name="Grigoriev I.V."/>
            <person name="Crous P."/>
            <person name="Smith M.E."/>
        </authorList>
    </citation>
    <scope>NUCLEOTIDE SEQUENCE</scope>
    <source>
        <strain evidence="2">RSA 861</strain>
    </source>
</reference>
<organism evidence="2 3">
    <name type="scientific">Tieghemiomyces parasiticus</name>
    <dbReference type="NCBI Taxonomy" id="78921"/>
    <lineage>
        <taxon>Eukaryota</taxon>
        <taxon>Fungi</taxon>
        <taxon>Fungi incertae sedis</taxon>
        <taxon>Zoopagomycota</taxon>
        <taxon>Kickxellomycotina</taxon>
        <taxon>Dimargaritomycetes</taxon>
        <taxon>Dimargaritales</taxon>
        <taxon>Dimargaritaceae</taxon>
        <taxon>Tieghemiomyces</taxon>
    </lineage>
</organism>
<dbReference type="AlphaFoldDB" id="A0A9W8AEL5"/>
<dbReference type="Proteomes" id="UP001150569">
    <property type="component" value="Unassembled WGS sequence"/>
</dbReference>
<evidence type="ECO:0000313" key="3">
    <source>
        <dbReference type="Proteomes" id="UP001150569"/>
    </source>
</evidence>
<comment type="caution">
    <text evidence="2">The sequence shown here is derived from an EMBL/GenBank/DDBJ whole genome shotgun (WGS) entry which is preliminary data.</text>
</comment>
<name>A0A9W8AEL5_9FUNG</name>
<feature type="signal peptide" evidence="1">
    <location>
        <begin position="1"/>
        <end position="24"/>
    </location>
</feature>
<evidence type="ECO:0000256" key="1">
    <source>
        <dbReference type="SAM" id="SignalP"/>
    </source>
</evidence>
<gene>
    <name evidence="2" type="ORF">IWQ60_004275</name>
</gene>
<accession>A0A9W8AEL5</accession>
<protein>
    <submittedName>
        <fullName evidence="2">Uncharacterized protein</fullName>
    </submittedName>
</protein>
<keyword evidence="3" id="KW-1185">Reference proteome</keyword>
<proteinExistence type="predicted"/>
<keyword evidence="1" id="KW-0732">Signal</keyword>
<evidence type="ECO:0000313" key="2">
    <source>
        <dbReference type="EMBL" id="KAJ1925902.1"/>
    </source>
</evidence>